<reference evidence="2" key="1">
    <citation type="submission" date="2021-02" db="EMBL/GenBank/DDBJ databases">
        <title>Genomic Encyclopedia of Type Strains, Phase IV (KMG-V): Genome sequencing to study the core and pangenomes of soil and plant-associated prokaryotes.</title>
        <authorList>
            <person name="Whitman W."/>
        </authorList>
    </citation>
    <scope>NUCLEOTIDE SEQUENCE</scope>
    <source>
        <strain evidence="2">USDA 406</strain>
    </source>
</reference>
<comment type="caution">
    <text evidence="2">The sequence shown here is derived from an EMBL/GenBank/DDBJ whole genome shotgun (WGS) entry which is preliminary data.</text>
</comment>
<dbReference type="Proteomes" id="UP000673383">
    <property type="component" value="Unassembled WGS sequence"/>
</dbReference>
<protein>
    <submittedName>
        <fullName evidence="2">Uncharacterized protein</fullName>
    </submittedName>
</protein>
<dbReference type="EMBL" id="JAFICZ010000001">
    <property type="protein sequence ID" value="MBP1299745.1"/>
    <property type="molecule type" value="Genomic_DNA"/>
</dbReference>
<evidence type="ECO:0000313" key="3">
    <source>
        <dbReference type="Proteomes" id="UP000673383"/>
    </source>
</evidence>
<organism evidence="2 3">
    <name type="scientific">Bradyrhizobium elkanii</name>
    <dbReference type="NCBI Taxonomy" id="29448"/>
    <lineage>
        <taxon>Bacteria</taxon>
        <taxon>Pseudomonadati</taxon>
        <taxon>Pseudomonadota</taxon>
        <taxon>Alphaproteobacteria</taxon>
        <taxon>Hyphomicrobiales</taxon>
        <taxon>Nitrobacteraceae</taxon>
        <taxon>Bradyrhizobium</taxon>
    </lineage>
</organism>
<sequence length="129" mass="14425">MRMDSMAQRQGRHRHHRRHARQAAGSGSPTQLPHGAYRRASLDEAAQRAKNAASFKGGMRLDAWLMDHFGLHRLFGLTSTLDLFGSAAHRAHYTSVLRYPVLKRFGNYAGDSRVIEETLADELAVLSKA</sequence>
<evidence type="ECO:0000256" key="1">
    <source>
        <dbReference type="SAM" id="MobiDB-lite"/>
    </source>
</evidence>
<dbReference type="AlphaFoldDB" id="A0A8I1YJD0"/>
<accession>A0A8I1YJD0</accession>
<evidence type="ECO:0000313" key="2">
    <source>
        <dbReference type="EMBL" id="MBP1299745.1"/>
    </source>
</evidence>
<gene>
    <name evidence="2" type="ORF">JOH49_009498</name>
</gene>
<dbReference type="RefSeq" id="WP_209945892.1">
    <property type="nucleotide sequence ID" value="NZ_JAFICZ010000001.1"/>
</dbReference>
<proteinExistence type="predicted"/>
<feature type="compositionally biased region" description="Basic residues" evidence="1">
    <location>
        <begin position="10"/>
        <end position="21"/>
    </location>
</feature>
<feature type="region of interest" description="Disordered" evidence="1">
    <location>
        <begin position="1"/>
        <end position="38"/>
    </location>
</feature>
<name>A0A8I1YJD0_BRAEL</name>